<feature type="domain" description="Invertebrate defensins family profile" evidence="3">
    <location>
        <begin position="32"/>
        <end position="60"/>
    </location>
</feature>
<keyword evidence="2" id="KW-0732">Signal</keyword>
<dbReference type="Gene3D" id="3.30.30.10">
    <property type="entry name" value="Knottin, scorpion toxin-like"/>
    <property type="match status" value="1"/>
</dbReference>
<evidence type="ECO:0000313" key="4">
    <source>
        <dbReference type="EMBL" id="KAJ8921415.1"/>
    </source>
</evidence>
<accession>A0AAV8W4C0</accession>
<evidence type="ECO:0000256" key="1">
    <source>
        <dbReference type="ARBA" id="ARBA00023157"/>
    </source>
</evidence>
<dbReference type="InterPro" id="IPR036574">
    <property type="entry name" value="Scorpion_toxin-like_sf"/>
</dbReference>
<comment type="caution">
    <text evidence="4">The sequence shown here is derived from an EMBL/GenBank/DDBJ whole genome shotgun (WGS) entry which is preliminary data.</text>
</comment>
<feature type="signal peptide" evidence="2">
    <location>
        <begin position="1"/>
        <end position="20"/>
    </location>
</feature>
<dbReference type="Pfam" id="PF01097">
    <property type="entry name" value="Defensin_2"/>
    <property type="match status" value="1"/>
</dbReference>
<keyword evidence="5" id="KW-1185">Reference proteome</keyword>
<evidence type="ECO:0000313" key="5">
    <source>
        <dbReference type="Proteomes" id="UP001159042"/>
    </source>
</evidence>
<dbReference type="InterPro" id="IPR001542">
    <property type="entry name" value="Defensin_invertebrate/fungal"/>
</dbReference>
<feature type="chain" id="PRO_5043832637" description="Invertebrate defensins family profile domain-containing protein" evidence="2">
    <location>
        <begin position="21"/>
        <end position="66"/>
    </location>
</feature>
<organism evidence="4 5">
    <name type="scientific">Exocentrus adspersus</name>
    <dbReference type="NCBI Taxonomy" id="1586481"/>
    <lineage>
        <taxon>Eukaryota</taxon>
        <taxon>Metazoa</taxon>
        <taxon>Ecdysozoa</taxon>
        <taxon>Arthropoda</taxon>
        <taxon>Hexapoda</taxon>
        <taxon>Insecta</taxon>
        <taxon>Pterygota</taxon>
        <taxon>Neoptera</taxon>
        <taxon>Endopterygota</taxon>
        <taxon>Coleoptera</taxon>
        <taxon>Polyphaga</taxon>
        <taxon>Cucujiformia</taxon>
        <taxon>Chrysomeloidea</taxon>
        <taxon>Cerambycidae</taxon>
        <taxon>Lamiinae</taxon>
        <taxon>Acanthocinini</taxon>
        <taxon>Exocentrus</taxon>
    </lineage>
</organism>
<gene>
    <name evidence="4" type="ORF">NQ315_003033</name>
</gene>
<name>A0AAV8W4C0_9CUCU</name>
<evidence type="ECO:0000256" key="2">
    <source>
        <dbReference type="SAM" id="SignalP"/>
    </source>
</evidence>
<keyword evidence="1" id="KW-1015">Disulfide bond</keyword>
<evidence type="ECO:0000259" key="3">
    <source>
        <dbReference type="Pfam" id="PF01097"/>
    </source>
</evidence>
<dbReference type="AlphaFoldDB" id="A0AAV8W4C0"/>
<protein>
    <recommendedName>
        <fullName evidence="3">Invertebrate defensins family profile domain-containing protein</fullName>
    </recommendedName>
</protein>
<reference evidence="4 5" key="1">
    <citation type="journal article" date="2023" name="Insect Mol. Biol.">
        <title>Genome sequencing provides insights into the evolution of gene families encoding plant cell wall-degrading enzymes in longhorned beetles.</title>
        <authorList>
            <person name="Shin N.R."/>
            <person name="Okamura Y."/>
            <person name="Kirsch R."/>
            <person name="Pauchet Y."/>
        </authorList>
    </citation>
    <scope>NUCLEOTIDE SEQUENCE [LARGE SCALE GENOMIC DNA]</scope>
    <source>
        <strain evidence="4">EAD_L_NR</strain>
    </source>
</reference>
<dbReference type="Proteomes" id="UP001159042">
    <property type="component" value="Unassembled WGS sequence"/>
</dbReference>
<dbReference type="EMBL" id="JANEYG010000010">
    <property type="protein sequence ID" value="KAJ8921415.1"/>
    <property type="molecule type" value="Genomic_DNA"/>
</dbReference>
<proteinExistence type="predicted"/>
<dbReference type="GO" id="GO:0051707">
    <property type="term" value="P:response to other organism"/>
    <property type="evidence" value="ECO:0007669"/>
    <property type="project" value="UniProtKB-ARBA"/>
</dbReference>
<sequence length="66" mass="6845">MKKFLVVLLFVVLATDQIAAYPAAAADTCVATACSASCITKGTDGGYCVVTPTKTFCQCYTINTGI</sequence>
<dbReference type="GO" id="GO:0006952">
    <property type="term" value="P:defense response"/>
    <property type="evidence" value="ECO:0007669"/>
    <property type="project" value="InterPro"/>
</dbReference>